<dbReference type="EMBL" id="CP048409">
    <property type="protein sequence ID" value="QIA06781.1"/>
    <property type="molecule type" value="Genomic_DNA"/>
</dbReference>
<evidence type="ECO:0000256" key="1">
    <source>
        <dbReference type="SAM" id="Phobius"/>
    </source>
</evidence>
<keyword evidence="4" id="KW-1185">Reference proteome</keyword>
<evidence type="ECO:0000313" key="3">
    <source>
        <dbReference type="EMBL" id="QIA06781.1"/>
    </source>
</evidence>
<organism evidence="3 4">
    <name type="scientific">Draconibacterium halophilum</name>
    <dbReference type="NCBI Taxonomy" id="2706887"/>
    <lineage>
        <taxon>Bacteria</taxon>
        <taxon>Pseudomonadati</taxon>
        <taxon>Bacteroidota</taxon>
        <taxon>Bacteroidia</taxon>
        <taxon>Marinilabiliales</taxon>
        <taxon>Prolixibacteraceae</taxon>
        <taxon>Draconibacterium</taxon>
    </lineage>
</organism>
<dbReference type="InterPro" id="IPR025517">
    <property type="entry name" value="DUF4405"/>
</dbReference>
<keyword evidence="1" id="KW-0472">Membrane</keyword>
<keyword evidence="1" id="KW-1133">Transmembrane helix</keyword>
<dbReference type="AlphaFoldDB" id="A0A6C0RCD6"/>
<reference evidence="3 4" key="1">
    <citation type="submission" date="2020-02" db="EMBL/GenBank/DDBJ databases">
        <title>Genome sequencing for Draconibacterium sp. strain M1.</title>
        <authorList>
            <person name="Park S.-J."/>
        </authorList>
    </citation>
    <scope>NUCLEOTIDE SEQUENCE [LARGE SCALE GENOMIC DNA]</scope>
    <source>
        <strain evidence="3 4">M1</strain>
    </source>
</reference>
<gene>
    <name evidence="3" type="ORF">G0Q07_03110</name>
</gene>
<keyword evidence="1" id="KW-0812">Transmembrane</keyword>
<feature type="transmembrane region" description="Helical" evidence="1">
    <location>
        <begin position="52"/>
        <end position="77"/>
    </location>
</feature>
<feature type="transmembrane region" description="Helical" evidence="1">
    <location>
        <begin position="98"/>
        <end position="116"/>
    </location>
</feature>
<protein>
    <submittedName>
        <fullName evidence="3">DUF4405 domain-containing protein</fullName>
    </submittedName>
</protein>
<dbReference type="Pfam" id="PF14358">
    <property type="entry name" value="DUF4405"/>
    <property type="match status" value="1"/>
</dbReference>
<dbReference type="Proteomes" id="UP000474630">
    <property type="component" value="Chromosome"/>
</dbReference>
<feature type="domain" description="Flavinylation-associated cytochrome" evidence="2">
    <location>
        <begin position="10"/>
        <end position="77"/>
    </location>
</feature>
<evidence type="ECO:0000259" key="2">
    <source>
        <dbReference type="Pfam" id="PF14358"/>
    </source>
</evidence>
<dbReference type="KEGG" id="drc:G0Q07_03110"/>
<feature type="transmembrane region" description="Helical" evidence="1">
    <location>
        <begin position="7"/>
        <end position="32"/>
    </location>
</feature>
<dbReference type="RefSeq" id="WP_163344711.1">
    <property type="nucleotide sequence ID" value="NZ_CP048409.1"/>
</dbReference>
<evidence type="ECO:0000313" key="4">
    <source>
        <dbReference type="Proteomes" id="UP000474630"/>
    </source>
</evidence>
<sequence>MKTKFSWRAFISFGLTWAILVILVSGVILYVAPPGRYAHWVNWELAGLSKEGWQAIHTLFSLAFIVLSIFHLFSVNWKSFVSYLKSKTTRGYNKKKELILSIVVVLVFFFGTVFSIPPFQSVMDLSESATNSWEKTEERAPVPHAELLTLTELAHQLDMESVDEVTRKLDSHKIAYNDIHTQSLQQIAVANNSTPLEIYEIIVKKPANEGHGMGVGRKTIEDFSKELNKSTDELMQILEKNSIDAKPTETLRTIGENNNLPPRDVYKILSE</sequence>
<accession>A0A6C0RCD6</accession>
<name>A0A6C0RCD6_9BACT</name>
<proteinExistence type="predicted"/>